<keyword evidence="9" id="KW-0472">Membrane</keyword>
<keyword evidence="7" id="KW-0862">Zinc</keyword>
<dbReference type="GO" id="GO:0016020">
    <property type="term" value="C:membrane"/>
    <property type="evidence" value="ECO:0007669"/>
    <property type="project" value="UniProtKB-SubCell"/>
</dbReference>
<dbReference type="InterPro" id="IPR011016">
    <property type="entry name" value="Znf_RING-CH"/>
</dbReference>
<protein>
    <submittedName>
        <fullName evidence="10">E3 ubiquitin-protein ligase MARCH2</fullName>
    </submittedName>
</protein>
<evidence type="ECO:0000256" key="6">
    <source>
        <dbReference type="ARBA" id="ARBA00022786"/>
    </source>
</evidence>
<evidence type="ECO:0000313" key="10">
    <source>
        <dbReference type="EMBL" id="THD21796.1"/>
    </source>
</evidence>
<dbReference type="EMBL" id="JXXN02003242">
    <property type="protein sequence ID" value="THD21796.1"/>
    <property type="molecule type" value="Genomic_DNA"/>
</dbReference>
<keyword evidence="2" id="KW-0808">Transferase</keyword>
<evidence type="ECO:0000313" key="11">
    <source>
        <dbReference type="Proteomes" id="UP000230066"/>
    </source>
</evidence>
<dbReference type="SMART" id="SM00744">
    <property type="entry name" value="RINGv"/>
    <property type="match status" value="1"/>
</dbReference>
<keyword evidence="11" id="KW-1185">Reference proteome</keyword>
<dbReference type="GO" id="GO:0016567">
    <property type="term" value="P:protein ubiquitination"/>
    <property type="evidence" value="ECO:0007669"/>
    <property type="project" value="TreeGrafter"/>
</dbReference>
<organism evidence="10 11">
    <name type="scientific">Fasciola hepatica</name>
    <name type="common">Liver fluke</name>
    <dbReference type="NCBI Taxonomy" id="6192"/>
    <lineage>
        <taxon>Eukaryota</taxon>
        <taxon>Metazoa</taxon>
        <taxon>Spiralia</taxon>
        <taxon>Lophotrochozoa</taxon>
        <taxon>Platyhelminthes</taxon>
        <taxon>Trematoda</taxon>
        <taxon>Digenea</taxon>
        <taxon>Plagiorchiida</taxon>
        <taxon>Echinostomata</taxon>
        <taxon>Echinostomatoidea</taxon>
        <taxon>Fasciolidae</taxon>
        <taxon>Fasciola</taxon>
    </lineage>
</organism>
<dbReference type="PANTHER" id="PTHR46065:SF3">
    <property type="entry name" value="FI20425P1"/>
    <property type="match status" value="1"/>
</dbReference>
<evidence type="ECO:0000256" key="9">
    <source>
        <dbReference type="ARBA" id="ARBA00023136"/>
    </source>
</evidence>
<evidence type="ECO:0000256" key="2">
    <source>
        <dbReference type="ARBA" id="ARBA00022679"/>
    </source>
</evidence>
<comment type="caution">
    <text evidence="10">The sequence shown here is derived from an EMBL/GenBank/DDBJ whole genome shotgun (WGS) entry which is preliminary data.</text>
</comment>
<keyword evidence="3" id="KW-0812">Transmembrane</keyword>
<evidence type="ECO:0000256" key="8">
    <source>
        <dbReference type="ARBA" id="ARBA00022989"/>
    </source>
</evidence>
<evidence type="ECO:0000256" key="5">
    <source>
        <dbReference type="ARBA" id="ARBA00022771"/>
    </source>
</evidence>
<sequence length="528" mass="59987">MSQSPFQSSSHQTAGSYIDESKIDKLNLFKLPNNACFLENWSLSRSPNRKTILLNTDFTRVLNAPRPSLELNDDNLLFANQRFFQKQIKHWRKTENHILNNGALNSSEMHSTPAEHVSLCYPIQTSLVNMHRTSTPHMRLYFRHTDKEDMFNSALIGAPRLALNQSLSSSLEDSGATSSLTQTDYAGVAASSFEEESVPKVQYQTQSMRSPTIQPRHVARTELSKKQMEMTQNSTTSNGRFRCRICLEEGDSERVLLSPCRCKGTMGLVHRHCLQHWLLESGKVNCELCGYAYIMAPSRRRSALGLSQRTVGRIGTFQDWLQLRTTRRHLLTDLICLILLTPSTYLGVYFCAVGAENYSKGNALNWKFIGLWGLAVLLMTLFTLWVLLAIRHHWNNYHSYRRYQRRLANEEMERMASIPRWRFSIQPRPRGSSIYLHPAAEIISPLTVPTSFTARSDSTRDFSMSEQCNTSLASGLEVQTQVSPGMQSRQRMQSTSQQIVLSVALSAVPEVTEEYTPSNADKNSENTV</sequence>
<evidence type="ECO:0000256" key="4">
    <source>
        <dbReference type="ARBA" id="ARBA00022723"/>
    </source>
</evidence>
<comment type="subcellular location">
    <subcellularLocation>
        <location evidence="1">Membrane</location>
        <topology evidence="1">Multi-pass membrane protein</topology>
    </subcellularLocation>
</comment>
<gene>
    <name evidence="10" type="ORF">D915_007564</name>
</gene>
<dbReference type="PROSITE" id="PS51292">
    <property type="entry name" value="ZF_RING_CH"/>
    <property type="match status" value="1"/>
</dbReference>
<dbReference type="GO" id="GO:0008270">
    <property type="term" value="F:zinc ion binding"/>
    <property type="evidence" value="ECO:0007669"/>
    <property type="project" value="UniProtKB-KW"/>
</dbReference>
<dbReference type="Gene3D" id="3.30.40.10">
    <property type="entry name" value="Zinc/RING finger domain, C3HC4 (zinc finger)"/>
    <property type="match status" value="1"/>
</dbReference>
<accession>A0A2H1C2Q3</accession>
<proteinExistence type="predicted"/>
<evidence type="ECO:0000256" key="1">
    <source>
        <dbReference type="ARBA" id="ARBA00004141"/>
    </source>
</evidence>
<dbReference type="Pfam" id="PF12906">
    <property type="entry name" value="RINGv"/>
    <property type="match status" value="1"/>
</dbReference>
<dbReference type="InterPro" id="IPR013083">
    <property type="entry name" value="Znf_RING/FYVE/PHD"/>
</dbReference>
<evidence type="ECO:0000256" key="7">
    <source>
        <dbReference type="ARBA" id="ARBA00022833"/>
    </source>
</evidence>
<dbReference type="PROSITE" id="PS50089">
    <property type="entry name" value="ZF_RING_2"/>
    <property type="match status" value="1"/>
</dbReference>
<dbReference type="Proteomes" id="UP000230066">
    <property type="component" value="Unassembled WGS sequence"/>
</dbReference>
<keyword evidence="6" id="KW-0833">Ubl conjugation pathway</keyword>
<reference evidence="10" key="1">
    <citation type="submission" date="2019-03" db="EMBL/GenBank/DDBJ databases">
        <title>Improved annotation for the trematode Fasciola hepatica.</title>
        <authorList>
            <person name="Choi Y.-J."/>
            <person name="Martin J."/>
            <person name="Mitreva M."/>
        </authorList>
    </citation>
    <scope>NUCLEOTIDE SEQUENCE [LARGE SCALE GENOMIC DNA]</scope>
</reference>
<dbReference type="PANTHER" id="PTHR46065">
    <property type="entry name" value="E3 UBIQUITIN-PROTEIN LIGASE MARCH 2/3 FAMILY MEMBER"/>
    <property type="match status" value="1"/>
</dbReference>
<dbReference type="GO" id="GO:0004842">
    <property type="term" value="F:ubiquitin-protein transferase activity"/>
    <property type="evidence" value="ECO:0007669"/>
    <property type="project" value="TreeGrafter"/>
</dbReference>
<dbReference type="AlphaFoldDB" id="A0A2H1C2Q3"/>
<evidence type="ECO:0000256" key="3">
    <source>
        <dbReference type="ARBA" id="ARBA00022692"/>
    </source>
</evidence>
<name>A0A2H1C2Q3_FASHE</name>
<keyword evidence="4" id="KW-0479">Metal-binding</keyword>
<keyword evidence="8" id="KW-1133">Transmembrane helix</keyword>
<dbReference type="InterPro" id="IPR001841">
    <property type="entry name" value="Znf_RING"/>
</dbReference>
<dbReference type="SUPFAM" id="SSF57850">
    <property type="entry name" value="RING/U-box"/>
    <property type="match status" value="1"/>
</dbReference>
<keyword evidence="5" id="KW-0863">Zinc-finger</keyword>